<keyword evidence="1" id="KW-0677">Repeat</keyword>
<protein>
    <submittedName>
        <fullName evidence="4">Uncharacterized protein</fullName>
    </submittedName>
</protein>
<dbReference type="Gene3D" id="1.25.40.20">
    <property type="entry name" value="Ankyrin repeat-containing domain"/>
    <property type="match status" value="1"/>
</dbReference>
<dbReference type="PROSITE" id="PS50088">
    <property type="entry name" value="ANK_REPEAT"/>
    <property type="match status" value="2"/>
</dbReference>
<dbReference type="InterPro" id="IPR051165">
    <property type="entry name" value="Multifunctional_ANK_Repeat"/>
</dbReference>
<evidence type="ECO:0000313" key="5">
    <source>
        <dbReference type="Proteomes" id="UP000190744"/>
    </source>
</evidence>
<dbReference type="AlphaFoldDB" id="A0A1S9REY9"/>
<dbReference type="EMBL" id="LJBN01000194">
    <property type="protein sequence ID" value="OOQ83628.1"/>
    <property type="molecule type" value="Genomic_DNA"/>
</dbReference>
<comment type="caution">
    <text evidence="4">The sequence shown here is derived from an EMBL/GenBank/DDBJ whole genome shotgun (WGS) entry which is preliminary data.</text>
</comment>
<gene>
    <name evidence="4" type="ORF">PEBR_35770</name>
</gene>
<feature type="repeat" description="ANK" evidence="3">
    <location>
        <begin position="537"/>
        <end position="570"/>
    </location>
</feature>
<dbReference type="Proteomes" id="UP000190744">
    <property type="component" value="Unassembled WGS sequence"/>
</dbReference>
<evidence type="ECO:0000313" key="4">
    <source>
        <dbReference type="EMBL" id="OOQ83628.1"/>
    </source>
</evidence>
<organism evidence="4 5">
    <name type="scientific">Penicillium brasilianum</name>
    <dbReference type="NCBI Taxonomy" id="104259"/>
    <lineage>
        <taxon>Eukaryota</taxon>
        <taxon>Fungi</taxon>
        <taxon>Dikarya</taxon>
        <taxon>Ascomycota</taxon>
        <taxon>Pezizomycotina</taxon>
        <taxon>Eurotiomycetes</taxon>
        <taxon>Eurotiomycetidae</taxon>
        <taxon>Eurotiales</taxon>
        <taxon>Aspergillaceae</taxon>
        <taxon>Penicillium</taxon>
    </lineage>
</organism>
<dbReference type="PROSITE" id="PS50297">
    <property type="entry name" value="ANK_REP_REGION"/>
    <property type="match status" value="1"/>
</dbReference>
<dbReference type="PANTHER" id="PTHR24123:SF33">
    <property type="entry name" value="PROTEIN HOS4"/>
    <property type="match status" value="1"/>
</dbReference>
<dbReference type="PANTHER" id="PTHR24123">
    <property type="entry name" value="ANKYRIN REPEAT-CONTAINING"/>
    <property type="match status" value="1"/>
</dbReference>
<accession>A0A1S9REY9</accession>
<evidence type="ECO:0000256" key="3">
    <source>
        <dbReference type="PROSITE-ProRule" id="PRU00023"/>
    </source>
</evidence>
<evidence type="ECO:0000256" key="2">
    <source>
        <dbReference type="ARBA" id="ARBA00023043"/>
    </source>
</evidence>
<dbReference type="SMART" id="SM00248">
    <property type="entry name" value="ANK"/>
    <property type="match status" value="9"/>
</dbReference>
<evidence type="ECO:0000256" key="1">
    <source>
        <dbReference type="ARBA" id="ARBA00022737"/>
    </source>
</evidence>
<dbReference type="InterPro" id="IPR002110">
    <property type="entry name" value="Ankyrin_rpt"/>
</dbReference>
<reference evidence="5" key="1">
    <citation type="submission" date="2015-09" db="EMBL/GenBank/DDBJ databases">
        <authorList>
            <person name="Fill T.P."/>
            <person name="Baretta J.F."/>
            <person name="de Almeida L.G."/>
            <person name="Rocha M."/>
            <person name="de Souza D.H."/>
            <person name="Malavazi I."/>
            <person name="Cerdeira L.T."/>
            <person name="Hong H."/>
            <person name="Samborskyy M."/>
            <person name="de Vasconcelos A.T."/>
            <person name="Leadlay P."/>
            <person name="Rodrigues-Filho E."/>
        </authorList>
    </citation>
    <scope>NUCLEOTIDE SEQUENCE [LARGE SCALE GENOMIC DNA]</scope>
    <source>
        <strain evidence="5">LaBioMMi 136</strain>
    </source>
</reference>
<dbReference type="InterPro" id="IPR036770">
    <property type="entry name" value="Ankyrin_rpt-contain_sf"/>
</dbReference>
<dbReference type="Pfam" id="PF12796">
    <property type="entry name" value="Ank_2"/>
    <property type="match status" value="2"/>
</dbReference>
<sequence>MNQRSTRPRGKLMPMTGLAGSSICWTRKAFAQTFRGSFQESQHLQLWCGATATHNLPSSHRAAHICCDSESACQICPADTEAEEHLGRKEREGTTEGRPEFHALRAEEPWESPETALYDAGGIRLYETDGRALLFSIIFLNDVPRLKQHLSVYFPRLDIEHKESNDPLCVAASQGRTDILRVLLDYYQSDSTNVPVHQRKFSLLTAACREAQLETAQLILDSQPALSSAYVDQSYRDEALLATARSLTSLPPSNCKHETPSDSYNWRSSRIARAEELMRILLDGSASAQAAEIPTTDVEWATMVLSGGSSSRHDGGDSQPLQSFGTVLGLASSRVGSALVNQLIDQGANVHAKQQFQHQPSSIFLSEMEIPWDVTALHISSMYWNTEAIQALLDHGGSPITESLLCSDSNGRLPLHWAAAGPGSFECWLSDVRVNNRIINTFKLLCSGSNINARDSQGQTALYYAIRGHASCGRSKHFSTMLRFLLENGADADMVDANYQTVLHKFAYHCLAGDPINTALMDNLLSHGVQINKQDKDGNTALHLMARNLRQVQAARFLISRGADVSLTNSDGNTALHECLRMGIILHKQTRNGSVRPTPADRRRALDEMVTILLEEGGDAVMDQPNFAGETPRQLQSKKLAIWQKWEMAEIARNR</sequence>
<name>A0A1S9REY9_PENBI</name>
<proteinExistence type="predicted"/>
<dbReference type="SUPFAM" id="SSF48403">
    <property type="entry name" value="Ankyrin repeat"/>
    <property type="match status" value="1"/>
</dbReference>
<feature type="repeat" description="ANK" evidence="3">
    <location>
        <begin position="457"/>
        <end position="497"/>
    </location>
</feature>
<keyword evidence="2 3" id="KW-0040">ANK repeat</keyword>